<dbReference type="EMBL" id="CP088295">
    <property type="protein sequence ID" value="UUY01746.1"/>
    <property type="molecule type" value="Genomic_DNA"/>
</dbReference>
<gene>
    <name evidence="1" type="ORF">LRS13_13540</name>
</gene>
<keyword evidence="2" id="KW-1185">Reference proteome</keyword>
<accession>A0ABY5PAZ1</accession>
<proteinExistence type="predicted"/>
<reference evidence="2" key="1">
    <citation type="submission" date="2021-11" db="EMBL/GenBank/DDBJ databases">
        <title>Cultivation dependent microbiological survey of springs from the worlds oldest radium mine currently devoted to the extraction of radon-saturated water.</title>
        <authorList>
            <person name="Kapinusova G."/>
            <person name="Smrhova T."/>
            <person name="Strejcek M."/>
            <person name="Suman J."/>
            <person name="Jani K."/>
            <person name="Pajer P."/>
            <person name="Uhlik O."/>
        </authorList>
    </citation>
    <scope>NUCLEOTIDE SEQUENCE [LARGE SCALE GENOMIC DNA]</scope>
    <source>
        <strain evidence="2">J379</strain>
    </source>
</reference>
<organism evidence="1 2">
    <name type="scientific">Svornostia abyssi</name>
    <dbReference type="NCBI Taxonomy" id="2898438"/>
    <lineage>
        <taxon>Bacteria</taxon>
        <taxon>Bacillati</taxon>
        <taxon>Actinomycetota</taxon>
        <taxon>Thermoleophilia</taxon>
        <taxon>Solirubrobacterales</taxon>
        <taxon>Baekduiaceae</taxon>
        <taxon>Svornostia</taxon>
    </lineage>
</organism>
<evidence type="ECO:0000313" key="2">
    <source>
        <dbReference type="Proteomes" id="UP001058860"/>
    </source>
</evidence>
<dbReference type="RefSeq" id="WP_353862295.1">
    <property type="nucleotide sequence ID" value="NZ_CP088295.1"/>
</dbReference>
<protein>
    <submittedName>
        <fullName evidence="1">Uncharacterized protein</fullName>
    </submittedName>
</protein>
<sequence>MPLSIGTWAKLLKAARTPLALRGIGATRINEITEMADDVRWSVRVAAAEACDAHRREISRFAGARCR</sequence>
<name>A0ABY5PAZ1_9ACTN</name>
<dbReference type="Proteomes" id="UP001058860">
    <property type="component" value="Chromosome"/>
</dbReference>
<evidence type="ECO:0000313" key="1">
    <source>
        <dbReference type="EMBL" id="UUY01746.1"/>
    </source>
</evidence>